<keyword evidence="2" id="KW-1185">Reference proteome</keyword>
<dbReference type="AlphaFoldDB" id="A0A498I8P8"/>
<comment type="caution">
    <text evidence="1">The sequence shown here is derived from an EMBL/GenBank/DDBJ whole genome shotgun (WGS) entry which is preliminary data.</text>
</comment>
<organism evidence="1 2">
    <name type="scientific">Malus domestica</name>
    <name type="common">Apple</name>
    <name type="synonym">Pyrus malus</name>
    <dbReference type="NCBI Taxonomy" id="3750"/>
    <lineage>
        <taxon>Eukaryota</taxon>
        <taxon>Viridiplantae</taxon>
        <taxon>Streptophyta</taxon>
        <taxon>Embryophyta</taxon>
        <taxon>Tracheophyta</taxon>
        <taxon>Spermatophyta</taxon>
        <taxon>Magnoliopsida</taxon>
        <taxon>eudicotyledons</taxon>
        <taxon>Gunneridae</taxon>
        <taxon>Pentapetalae</taxon>
        <taxon>rosids</taxon>
        <taxon>fabids</taxon>
        <taxon>Rosales</taxon>
        <taxon>Rosaceae</taxon>
        <taxon>Amygdaloideae</taxon>
        <taxon>Maleae</taxon>
        <taxon>Malus</taxon>
    </lineage>
</organism>
<evidence type="ECO:0000313" key="1">
    <source>
        <dbReference type="EMBL" id="RXH78554.1"/>
    </source>
</evidence>
<gene>
    <name evidence="1" type="ORF">DVH24_002072</name>
</gene>
<accession>A0A498I8P8</accession>
<name>A0A498I8P8_MALDO</name>
<proteinExistence type="predicted"/>
<evidence type="ECO:0000313" key="2">
    <source>
        <dbReference type="Proteomes" id="UP000290289"/>
    </source>
</evidence>
<protein>
    <submittedName>
        <fullName evidence="1">Uncharacterized protein</fullName>
    </submittedName>
</protein>
<dbReference type="STRING" id="3750.A0A498I8P8"/>
<reference evidence="1 2" key="1">
    <citation type="submission" date="2018-10" db="EMBL/GenBank/DDBJ databases">
        <title>A high-quality apple genome assembly.</title>
        <authorList>
            <person name="Hu J."/>
        </authorList>
    </citation>
    <scope>NUCLEOTIDE SEQUENCE [LARGE SCALE GENOMIC DNA]</scope>
    <source>
        <strain evidence="2">cv. HFTH1</strain>
        <tissue evidence="1">Young leaf</tissue>
    </source>
</reference>
<dbReference type="EMBL" id="RDQH01000339">
    <property type="protein sequence ID" value="RXH78554.1"/>
    <property type="molecule type" value="Genomic_DNA"/>
</dbReference>
<dbReference type="Proteomes" id="UP000290289">
    <property type="component" value="Chromosome 13"/>
</dbReference>
<sequence length="68" mass="7569">MIFMEPQQVIIMTSQSNNALSCIKFEASRNGFMGHECSTTTTCFKNENVTAPPPSVNWRKNQGQCGLI</sequence>